<keyword evidence="4" id="KW-0975">Bacterial flagellum</keyword>
<accession>A0ABV6FHY1</accession>
<dbReference type="InterPro" id="IPR001492">
    <property type="entry name" value="Flagellin"/>
</dbReference>
<evidence type="ECO:0000259" key="5">
    <source>
        <dbReference type="Pfam" id="PF00669"/>
    </source>
</evidence>
<evidence type="ECO:0000256" key="3">
    <source>
        <dbReference type="ARBA" id="ARBA00005709"/>
    </source>
</evidence>
<gene>
    <name evidence="7" type="primary">flgL</name>
    <name evidence="7" type="ORF">ACFFJK_14650</name>
</gene>
<comment type="similarity">
    <text evidence="3">Belongs to the bacterial flagellin family.</text>
</comment>
<comment type="caution">
    <text evidence="7">The sequence shown here is derived from an EMBL/GenBank/DDBJ whole genome shotgun (WGS) entry which is preliminary data.</text>
</comment>
<dbReference type="Pfam" id="PF00669">
    <property type="entry name" value="Flagellin_N"/>
    <property type="match status" value="1"/>
</dbReference>
<dbReference type="Gene3D" id="1.20.1330.10">
    <property type="entry name" value="f41 fragment of flagellin, N-terminal domain"/>
    <property type="match status" value="2"/>
</dbReference>
<sequence>MRISTLSIYGNATAQLNTLQSALARTQMQLSTNRRIITPADDPVASARALEVSQSREMNAQFATNRANARSSLSSVEGALQNAGNLLQDIQQLAVNAGNGTMLPQDREALATELEGRLHDLLGVANTTDGAGGYLFSGYMVTTQPFNLTPGGAQYQGDQGQRQLQVGASRKIPLSASGSAVFENNPTGNGSFQTQAAGTNTGAGIISSGSVTNRGALTGHDYALSFSVTGTPAVTTYTVNDTSTTPPTEVLANQPYVPGNTISFGGMSFDIKGEPADGDSFTVKPSEKQSVFTTVTDLIAALRAPADGSSGKAALTNSLNTALDNLKSAHDNVLTVQASVGAHMKELDYLDSAGDDLDIQYASTLSDLQDLDIVKAISEFSQQQTTLQAAQMSFKTMSGLSLFNYL</sequence>
<reference evidence="7 8" key="1">
    <citation type="submission" date="2024-09" db="EMBL/GenBank/DDBJ databases">
        <authorList>
            <person name="Sun Q."/>
            <person name="Mori K."/>
        </authorList>
    </citation>
    <scope>NUCLEOTIDE SEQUENCE [LARGE SCALE GENOMIC DNA]</scope>
    <source>
        <strain evidence="7 8">CCM 7792</strain>
    </source>
</reference>
<dbReference type="InterPro" id="IPR049119">
    <property type="entry name" value="FlgK_D2-like"/>
</dbReference>
<organism evidence="7 8">
    <name type="scientific">Massilia consociata</name>
    <dbReference type="NCBI Taxonomy" id="760117"/>
    <lineage>
        <taxon>Bacteria</taxon>
        <taxon>Pseudomonadati</taxon>
        <taxon>Pseudomonadota</taxon>
        <taxon>Betaproteobacteria</taxon>
        <taxon>Burkholderiales</taxon>
        <taxon>Oxalobacteraceae</taxon>
        <taxon>Telluria group</taxon>
        <taxon>Massilia</taxon>
    </lineage>
</organism>
<dbReference type="InterPro" id="IPR013384">
    <property type="entry name" value="Flagell_FlgL"/>
</dbReference>
<dbReference type="SUPFAM" id="SSF64518">
    <property type="entry name" value="Phase 1 flagellin"/>
    <property type="match status" value="1"/>
</dbReference>
<dbReference type="Pfam" id="PF21158">
    <property type="entry name" value="flgK_1st_1"/>
    <property type="match status" value="1"/>
</dbReference>
<dbReference type="PANTHER" id="PTHR42792">
    <property type="entry name" value="FLAGELLIN"/>
    <property type="match status" value="1"/>
</dbReference>
<evidence type="ECO:0000256" key="4">
    <source>
        <dbReference type="ARBA" id="ARBA00023143"/>
    </source>
</evidence>
<protein>
    <submittedName>
        <fullName evidence="7">Flagellar hook-associated protein FlgL</fullName>
    </submittedName>
</protein>
<dbReference type="NCBIfam" id="TIGR02550">
    <property type="entry name" value="flagell_flgL"/>
    <property type="match status" value="1"/>
</dbReference>
<dbReference type="EMBL" id="JBHLWP010000013">
    <property type="protein sequence ID" value="MFC0253137.1"/>
    <property type="molecule type" value="Genomic_DNA"/>
</dbReference>
<keyword evidence="8" id="KW-1185">Reference proteome</keyword>
<proteinExistence type="inferred from homology"/>
<evidence type="ECO:0000256" key="2">
    <source>
        <dbReference type="ARBA" id="ARBA00004613"/>
    </source>
</evidence>
<evidence type="ECO:0000313" key="8">
    <source>
        <dbReference type="Proteomes" id="UP001589773"/>
    </source>
</evidence>
<dbReference type="Proteomes" id="UP001589773">
    <property type="component" value="Unassembled WGS sequence"/>
</dbReference>
<evidence type="ECO:0000259" key="6">
    <source>
        <dbReference type="Pfam" id="PF21158"/>
    </source>
</evidence>
<feature type="domain" description="Flagellar hook-associated protein 1 D2-like" evidence="6">
    <location>
        <begin position="199"/>
        <end position="285"/>
    </location>
</feature>
<evidence type="ECO:0000313" key="7">
    <source>
        <dbReference type="EMBL" id="MFC0253137.1"/>
    </source>
</evidence>
<feature type="domain" description="Flagellin N-terminal" evidence="5">
    <location>
        <begin position="3"/>
        <end position="139"/>
    </location>
</feature>
<name>A0ABV6FHY1_9BURK</name>
<keyword evidence="7" id="KW-0966">Cell projection</keyword>
<keyword evidence="7" id="KW-0969">Cilium</keyword>
<comment type="subcellular location">
    <subcellularLocation>
        <location evidence="1">Bacterial flagellum</location>
    </subcellularLocation>
    <subcellularLocation>
        <location evidence="2">Secreted</location>
    </subcellularLocation>
</comment>
<dbReference type="RefSeq" id="WP_379680104.1">
    <property type="nucleotide sequence ID" value="NZ_JBHLWP010000013.1"/>
</dbReference>
<evidence type="ECO:0000256" key="1">
    <source>
        <dbReference type="ARBA" id="ARBA00004365"/>
    </source>
</evidence>
<dbReference type="PANTHER" id="PTHR42792:SF1">
    <property type="entry name" value="FLAGELLAR HOOK-ASSOCIATED PROTEIN 3"/>
    <property type="match status" value="1"/>
</dbReference>
<keyword evidence="7" id="KW-0282">Flagellum</keyword>
<dbReference type="InterPro" id="IPR001029">
    <property type="entry name" value="Flagellin_N"/>
</dbReference>